<feature type="region of interest" description="Disordered" evidence="2">
    <location>
        <begin position="249"/>
        <end position="278"/>
    </location>
</feature>
<proteinExistence type="predicted"/>
<dbReference type="InterPro" id="IPR000219">
    <property type="entry name" value="DH_dom"/>
</dbReference>
<evidence type="ECO:0000259" key="3">
    <source>
        <dbReference type="PROSITE" id="PS50010"/>
    </source>
</evidence>
<keyword evidence="1" id="KW-0344">Guanine-nucleotide releasing factor</keyword>
<evidence type="ECO:0000313" key="5">
    <source>
        <dbReference type="EMBL" id="ORY49821.1"/>
    </source>
</evidence>
<keyword evidence="6" id="KW-1185">Reference proteome</keyword>
<dbReference type="InterPro" id="IPR035899">
    <property type="entry name" value="DBL_dom_sf"/>
</dbReference>
<name>A0A1Y2CS47_9FUNG</name>
<evidence type="ECO:0000256" key="2">
    <source>
        <dbReference type="SAM" id="MobiDB-lite"/>
    </source>
</evidence>
<dbReference type="OrthoDB" id="2272012at2759"/>
<dbReference type="PANTHER" id="PTHR46572">
    <property type="entry name" value="RHO1 GDP-GTP EXCHANGE PROTEIN 1-RELATED"/>
    <property type="match status" value="1"/>
</dbReference>
<sequence>MNIGDNGEQTNDEELAAFVEEFCVGDVFLNSLEDFTVFEFYAANNESSRDAYLAEKKRNSKLKELVDRQMSSGKREEPIAYLTSIVKRFSDYKLNLEQVLKRTSDESPDAYAVREAVAEIGKIATRMNEATKLSQNQRIMQLYFRSTAPSANLDLLNLLDPSRQLIYKTPLNYTGRSRPVELIMFDNYIAIFIKTVDGNLEDEGDNEGDIPGIQKRYLYKIKEKPIHVDNARVLFDTASSRGITELLRHSTTTSAHSGTSTSGSHESPLIRHSSSAHSDKKSFTIQDFGNPFDADSHVATTYNFRVEVEVYRDQWKKQIEAHQKSQVFVDVGVCEDRVFVATRNAIFYGLEGSAYKRTPLLGSPSVSLGENIKQIEILEEFDLLLVLANDKLFAYNLRSVINKTSQASVRQQIAYPVNFFRIGVCDGKTLICAVGDTGLRWQMKLLDPTFKKAKKSIFSANVTQDMTVYKDIFIPTPVTSIDFLKMRVVIGTCRGFETVHMKLIGADGNAPLLDSTDPSLKFIRNRENLNPLALFRTDDERFLLCFEDQGFFVTKHGKYSLGSARFNWRGLAPSKFAHFGQYIVAVSRNVIDVFNWATGELVQSVVAENARVLEVRERFMYVSRDSGSGEDGTWEPASPYGAQVWKIELRV</sequence>
<evidence type="ECO:0000313" key="6">
    <source>
        <dbReference type="Proteomes" id="UP000193642"/>
    </source>
</evidence>
<dbReference type="PANTHER" id="PTHR46572:SF1">
    <property type="entry name" value="RHO1 GUANINE NUCLEOTIDE EXCHANGE FACTOR TUS1"/>
    <property type="match status" value="1"/>
</dbReference>
<dbReference type="STRING" id="329046.A0A1Y2CS47"/>
<comment type="caution">
    <text evidence="5">The sequence shown here is derived from an EMBL/GenBank/DDBJ whole genome shotgun (WGS) entry which is preliminary data.</text>
</comment>
<dbReference type="AlphaFoldDB" id="A0A1Y2CS47"/>
<evidence type="ECO:0000259" key="4">
    <source>
        <dbReference type="PROSITE" id="PS50219"/>
    </source>
</evidence>
<evidence type="ECO:0000256" key="1">
    <source>
        <dbReference type="ARBA" id="ARBA00022658"/>
    </source>
</evidence>
<dbReference type="Gene3D" id="1.20.900.10">
    <property type="entry name" value="Dbl homology (DH) domain"/>
    <property type="match status" value="1"/>
</dbReference>
<dbReference type="SMART" id="SM00036">
    <property type="entry name" value="CNH"/>
    <property type="match status" value="1"/>
</dbReference>
<protein>
    <submittedName>
        <fullName evidence="5">CNH-domain-containing protein</fullName>
    </submittedName>
</protein>
<dbReference type="Pfam" id="PF00621">
    <property type="entry name" value="RhoGEF"/>
    <property type="match status" value="1"/>
</dbReference>
<feature type="domain" description="DH" evidence="3">
    <location>
        <begin position="1"/>
        <end position="130"/>
    </location>
</feature>
<accession>A0A1Y2CS47</accession>
<dbReference type="Pfam" id="PF00780">
    <property type="entry name" value="CNH"/>
    <property type="match status" value="1"/>
</dbReference>
<dbReference type="EMBL" id="MCGO01000008">
    <property type="protein sequence ID" value="ORY49821.1"/>
    <property type="molecule type" value="Genomic_DNA"/>
</dbReference>
<feature type="compositionally biased region" description="Low complexity" evidence="2">
    <location>
        <begin position="249"/>
        <end position="267"/>
    </location>
</feature>
<dbReference type="PROSITE" id="PS50219">
    <property type="entry name" value="CNH"/>
    <property type="match status" value="1"/>
</dbReference>
<dbReference type="InterPro" id="IPR001180">
    <property type="entry name" value="CNH_dom"/>
</dbReference>
<organism evidence="5 6">
    <name type="scientific">Rhizoclosmatium globosum</name>
    <dbReference type="NCBI Taxonomy" id="329046"/>
    <lineage>
        <taxon>Eukaryota</taxon>
        <taxon>Fungi</taxon>
        <taxon>Fungi incertae sedis</taxon>
        <taxon>Chytridiomycota</taxon>
        <taxon>Chytridiomycota incertae sedis</taxon>
        <taxon>Chytridiomycetes</taxon>
        <taxon>Chytridiales</taxon>
        <taxon>Chytriomycetaceae</taxon>
        <taxon>Rhizoclosmatium</taxon>
    </lineage>
</organism>
<reference evidence="5 6" key="1">
    <citation type="submission" date="2016-07" db="EMBL/GenBank/DDBJ databases">
        <title>Pervasive Adenine N6-methylation of Active Genes in Fungi.</title>
        <authorList>
            <consortium name="DOE Joint Genome Institute"/>
            <person name="Mondo S.J."/>
            <person name="Dannebaum R.O."/>
            <person name="Kuo R.C."/>
            <person name="Labutti K."/>
            <person name="Haridas S."/>
            <person name="Kuo A."/>
            <person name="Salamov A."/>
            <person name="Ahrendt S.R."/>
            <person name="Lipzen A."/>
            <person name="Sullivan W."/>
            <person name="Andreopoulos W.B."/>
            <person name="Clum A."/>
            <person name="Lindquist E."/>
            <person name="Daum C."/>
            <person name="Ramamoorthy G.K."/>
            <person name="Gryganskyi A."/>
            <person name="Culley D."/>
            <person name="Magnuson J.K."/>
            <person name="James T.Y."/>
            <person name="O'Malley M.A."/>
            <person name="Stajich J.E."/>
            <person name="Spatafora J.W."/>
            <person name="Visel A."/>
            <person name="Grigoriev I.V."/>
        </authorList>
    </citation>
    <scope>NUCLEOTIDE SEQUENCE [LARGE SCALE GENOMIC DNA]</scope>
    <source>
        <strain evidence="5 6">JEL800</strain>
    </source>
</reference>
<dbReference type="SUPFAM" id="SSF48065">
    <property type="entry name" value="DBL homology domain (DH-domain)"/>
    <property type="match status" value="1"/>
</dbReference>
<dbReference type="InterPro" id="IPR052233">
    <property type="entry name" value="Rho-type_GEFs"/>
</dbReference>
<feature type="domain" description="CNH" evidence="4">
    <location>
        <begin position="324"/>
        <end position="620"/>
    </location>
</feature>
<dbReference type="PROSITE" id="PS50010">
    <property type="entry name" value="DH_2"/>
    <property type="match status" value="1"/>
</dbReference>
<dbReference type="GO" id="GO:0005085">
    <property type="term" value="F:guanyl-nucleotide exchange factor activity"/>
    <property type="evidence" value="ECO:0007669"/>
    <property type="project" value="UniProtKB-KW"/>
</dbReference>
<gene>
    <name evidence="5" type="ORF">BCR33DRAFT_713427</name>
</gene>
<dbReference type="Proteomes" id="UP000193642">
    <property type="component" value="Unassembled WGS sequence"/>
</dbReference>